<keyword evidence="3" id="KW-1185">Reference proteome</keyword>
<organism evidence="2 3">
    <name type="scientific">Meganyctiphanes norvegica</name>
    <name type="common">Northern krill</name>
    <name type="synonym">Thysanopoda norvegica</name>
    <dbReference type="NCBI Taxonomy" id="48144"/>
    <lineage>
        <taxon>Eukaryota</taxon>
        <taxon>Metazoa</taxon>
        <taxon>Ecdysozoa</taxon>
        <taxon>Arthropoda</taxon>
        <taxon>Crustacea</taxon>
        <taxon>Multicrustacea</taxon>
        <taxon>Malacostraca</taxon>
        <taxon>Eumalacostraca</taxon>
        <taxon>Eucarida</taxon>
        <taxon>Euphausiacea</taxon>
        <taxon>Euphausiidae</taxon>
        <taxon>Meganyctiphanes</taxon>
    </lineage>
</organism>
<dbReference type="EMBL" id="CAXKWB010031225">
    <property type="protein sequence ID" value="CAL4139159.1"/>
    <property type="molecule type" value="Genomic_DNA"/>
</dbReference>
<gene>
    <name evidence="2" type="ORF">MNOR_LOCUS28384</name>
</gene>
<evidence type="ECO:0000313" key="3">
    <source>
        <dbReference type="Proteomes" id="UP001497623"/>
    </source>
</evidence>
<feature type="signal peptide" evidence="1">
    <location>
        <begin position="1"/>
        <end position="26"/>
    </location>
</feature>
<feature type="chain" id="PRO_5043595597" evidence="1">
    <location>
        <begin position="27"/>
        <end position="220"/>
    </location>
</feature>
<dbReference type="Proteomes" id="UP001497623">
    <property type="component" value="Unassembled WGS sequence"/>
</dbReference>
<sequence length="220" mass="23439">MEPVHQWAQRFLVLLLVGACAPLGYSTALTNGNNTQHFRGMDYDYLSLNKDGAKPLTLTQLTDLSGSPSSIAVSFTSQATVTGITSISLVLIKHNGDGISEQSWVDTEDPVTKIEADTPISLSFPYVSRLPEVSVEDTVTLVVVAHNGDDPLAAGVFKFEVQSTSASLVWVGAASNDPASFLRVDTSSKASIGSVCIGDGTQPFYCPQQKVPETLEICVE</sequence>
<evidence type="ECO:0000256" key="1">
    <source>
        <dbReference type="SAM" id="SignalP"/>
    </source>
</evidence>
<feature type="non-terminal residue" evidence="2">
    <location>
        <position position="220"/>
    </location>
</feature>
<keyword evidence="1" id="KW-0732">Signal</keyword>
<name>A0AAV2RW44_MEGNR</name>
<accession>A0AAV2RW44</accession>
<proteinExistence type="predicted"/>
<comment type="caution">
    <text evidence="2">The sequence shown here is derived from an EMBL/GenBank/DDBJ whole genome shotgun (WGS) entry which is preliminary data.</text>
</comment>
<evidence type="ECO:0000313" key="2">
    <source>
        <dbReference type="EMBL" id="CAL4139159.1"/>
    </source>
</evidence>
<reference evidence="2 3" key="1">
    <citation type="submission" date="2024-05" db="EMBL/GenBank/DDBJ databases">
        <authorList>
            <person name="Wallberg A."/>
        </authorList>
    </citation>
    <scope>NUCLEOTIDE SEQUENCE [LARGE SCALE GENOMIC DNA]</scope>
</reference>
<protein>
    <submittedName>
        <fullName evidence="2">Uncharacterized protein</fullName>
    </submittedName>
</protein>
<dbReference type="AlphaFoldDB" id="A0AAV2RW44"/>